<dbReference type="AlphaFoldDB" id="A0A1S4ENV6"/>
<proteinExistence type="predicted"/>
<gene>
    <name evidence="3" type="primary">LOC103519952</name>
</gene>
<evidence type="ECO:0000313" key="2">
    <source>
        <dbReference type="Proteomes" id="UP000079169"/>
    </source>
</evidence>
<feature type="compositionally biased region" description="Low complexity" evidence="1">
    <location>
        <begin position="830"/>
        <end position="853"/>
    </location>
</feature>
<dbReference type="RefSeq" id="XP_017303844.1">
    <property type="nucleotide sequence ID" value="XM_017448355.1"/>
</dbReference>
<feature type="compositionally biased region" description="Basic residues" evidence="1">
    <location>
        <begin position="664"/>
        <end position="673"/>
    </location>
</feature>
<evidence type="ECO:0000256" key="1">
    <source>
        <dbReference type="SAM" id="MobiDB-lite"/>
    </source>
</evidence>
<feature type="compositionally biased region" description="Low complexity" evidence="1">
    <location>
        <begin position="794"/>
        <end position="804"/>
    </location>
</feature>
<dbReference type="GeneID" id="103519952"/>
<accession>A0A1S4ENV6</accession>
<feature type="compositionally biased region" description="Polar residues" evidence="1">
    <location>
        <begin position="805"/>
        <end position="829"/>
    </location>
</feature>
<feature type="compositionally biased region" description="Polar residues" evidence="1">
    <location>
        <begin position="741"/>
        <end position="750"/>
    </location>
</feature>
<protein>
    <submittedName>
        <fullName evidence="3">Uncharacterized protein LOC103519952</fullName>
    </submittedName>
</protein>
<keyword evidence="2" id="KW-1185">Reference proteome</keyword>
<evidence type="ECO:0000313" key="3">
    <source>
        <dbReference type="RefSeq" id="XP_017303844.1"/>
    </source>
</evidence>
<dbReference type="PaxDb" id="121845-A0A1S4ENV6"/>
<feature type="region of interest" description="Disordered" evidence="1">
    <location>
        <begin position="734"/>
        <end position="899"/>
    </location>
</feature>
<sequence length="991" mass="109802">MNNILDKVDDIVHSPPEITRSIIDNIVARVEEIVETPPDVTNKVMDNIITRVEEITEENNRAEITEIMDYLVDKIERNVDDSTEVSQSVDRMVAKIEGIESKSKGKDMNNTTLKAKNTEHTLTEISHIINSVLGEVVDEIDKPSVTAENNMNIIPRVKDLDTFDPNVTKANVEDKTNKTSVDEAINTPMAVAQTFIKNIIASVENFLGPSVCDQKKKQIDNISSSNENLMDKKLTQSNETMSSLEKSMMETRESFLAATWNINVESNIMMINSGGTRRFNEKSMTLKISNFDRVQSNQKNLSTLINVEMNCTKQQEDVLNQFEELNRKLEDVKIEPSGSEVCVKDQSMECVPDYTPYYPDENEFNPVEAPEFKINPFECNALLAKYPSNPCTDIMPKIPNGNVPENSRTTFEEFTDNYTPYYPDENKFNPVEAPEFKINPFECNALLAEYPSNPCTDIMPKIPNGNVPERSRTTFEEFTDSNVQESDDLDNIQIEKEDFGIINLAIDEYLQEEGKADQNIYQNGVSPSNTYTDCRYQMDSSSYQYTSNQQDSSFFMVNSVNPTYRNGFYDGSTIPNQLSMQQPIGKPSPYAGAPPTIHSSNGYFSQSSESLLSLLSGDSEFHTLFPNSVGDFPDHPETLVGTTVSECDLVDSLFSQVETPRTTKPPKGKHTGKTRAEPPPPQSPISIKSVPKKITIQHKPNENNFIRVEQSGYSPHRVRISKDKIRPNLFYNFDRTLGLGSPQSRTSSPGLGSPNKFGSRRPSDGYCESPARFGSSPSGYNSPRDISRGSQARGSPSTSGTSTPVQSATQSSFTQEYNEIPSTSISTDDNGVSNKSSTGSSRSKAAKSRSTTSPELPPPRSRVRQFGIRSVPPSSVRTPKCTKPWVKSQPGKPISMSNGDTAGNIKPVFYGNTKAPYVGVKAGNKIATSTSTGGAVNSNFVQTSSVDTNLSVASSSTIVPCVYKVYGCPASYTFQRQHQKCSHIFNPFPLS</sequence>
<name>A0A1S4ENV6_DIACI</name>
<organism evidence="2 3">
    <name type="scientific">Diaphorina citri</name>
    <name type="common">Asian citrus psyllid</name>
    <dbReference type="NCBI Taxonomy" id="121845"/>
    <lineage>
        <taxon>Eukaryota</taxon>
        <taxon>Metazoa</taxon>
        <taxon>Ecdysozoa</taxon>
        <taxon>Arthropoda</taxon>
        <taxon>Hexapoda</taxon>
        <taxon>Insecta</taxon>
        <taxon>Pterygota</taxon>
        <taxon>Neoptera</taxon>
        <taxon>Paraneoptera</taxon>
        <taxon>Hemiptera</taxon>
        <taxon>Sternorrhyncha</taxon>
        <taxon>Psylloidea</taxon>
        <taxon>Psyllidae</taxon>
        <taxon>Diaphorininae</taxon>
        <taxon>Diaphorina</taxon>
    </lineage>
</organism>
<feature type="region of interest" description="Disordered" evidence="1">
    <location>
        <begin position="655"/>
        <end position="689"/>
    </location>
</feature>
<dbReference type="KEGG" id="dci:103519952"/>
<dbReference type="Proteomes" id="UP000079169">
    <property type="component" value="Unplaced"/>
</dbReference>
<reference evidence="3" key="1">
    <citation type="submission" date="2025-08" db="UniProtKB">
        <authorList>
            <consortium name="RefSeq"/>
        </authorList>
    </citation>
    <scope>IDENTIFICATION</scope>
</reference>